<dbReference type="AlphaFoldDB" id="A0A8R1TW48"/>
<name>A0A8R1TW48_ONCVO</name>
<proteinExistence type="predicted"/>
<accession>A0A8R1TW48</accession>
<dbReference type="EMBL" id="CMVM020000151">
    <property type="status" value="NOT_ANNOTATED_CDS"/>
    <property type="molecule type" value="Genomic_DNA"/>
</dbReference>
<protein>
    <submittedName>
        <fullName evidence="1">Uncharacterized protein</fullName>
    </submittedName>
</protein>
<keyword evidence="2" id="KW-1185">Reference proteome</keyword>
<evidence type="ECO:0000313" key="1">
    <source>
        <dbReference type="EnsemblMetazoa" id="OVOC5249.1"/>
    </source>
</evidence>
<reference evidence="2" key="1">
    <citation type="submission" date="2013-10" db="EMBL/GenBank/DDBJ databases">
        <title>Genome sequencing of Onchocerca volvulus.</title>
        <authorList>
            <person name="Cotton J."/>
            <person name="Tsai J."/>
            <person name="Stanley E."/>
            <person name="Tracey A."/>
            <person name="Holroyd N."/>
            <person name="Lustigman S."/>
            <person name="Berriman M."/>
        </authorList>
    </citation>
    <scope>NUCLEOTIDE SEQUENCE</scope>
</reference>
<dbReference type="Proteomes" id="UP000024404">
    <property type="component" value="Unassembled WGS sequence"/>
</dbReference>
<organism evidence="1 2">
    <name type="scientific">Onchocerca volvulus</name>
    <dbReference type="NCBI Taxonomy" id="6282"/>
    <lineage>
        <taxon>Eukaryota</taxon>
        <taxon>Metazoa</taxon>
        <taxon>Ecdysozoa</taxon>
        <taxon>Nematoda</taxon>
        <taxon>Chromadorea</taxon>
        <taxon>Rhabditida</taxon>
        <taxon>Spirurina</taxon>
        <taxon>Spiruromorpha</taxon>
        <taxon>Filarioidea</taxon>
        <taxon>Onchocercidae</taxon>
        <taxon>Onchocerca</taxon>
    </lineage>
</organism>
<dbReference type="EnsemblMetazoa" id="OVOC5249.1">
    <property type="protein sequence ID" value="OVOC5249.1"/>
    <property type="gene ID" value="WBGene00242058"/>
</dbReference>
<reference evidence="1" key="2">
    <citation type="submission" date="2022-06" db="UniProtKB">
        <authorList>
            <consortium name="EnsemblMetazoa"/>
        </authorList>
    </citation>
    <scope>IDENTIFICATION</scope>
</reference>
<sequence>MLVVARKSCACEMWALRLVDSKLKNETETVGTGQTSTSMRTRKCLERKVGNQQELACIQCTSNASLSLPPQLASHLLPLLQHCASMTRLDAHSYLLSSIR</sequence>
<evidence type="ECO:0000313" key="2">
    <source>
        <dbReference type="Proteomes" id="UP000024404"/>
    </source>
</evidence>